<name>A0A7I4XVV0_HAECO</name>
<reference evidence="2" key="1">
    <citation type="submission" date="2020-12" db="UniProtKB">
        <authorList>
            <consortium name="WormBaseParasite"/>
        </authorList>
    </citation>
    <scope>IDENTIFICATION</scope>
    <source>
        <strain evidence="2">MHco3</strain>
    </source>
</reference>
<dbReference type="AlphaFoldDB" id="A0A7I4XVV0"/>
<dbReference type="Proteomes" id="UP000025227">
    <property type="component" value="Unplaced"/>
</dbReference>
<proteinExistence type="predicted"/>
<evidence type="ECO:0000313" key="2">
    <source>
        <dbReference type="WBParaSite" id="HCON_00019150-00001"/>
    </source>
</evidence>
<protein>
    <submittedName>
        <fullName evidence="2">DUF2179 domain-containing protein</fullName>
    </submittedName>
</protein>
<organism evidence="1 2">
    <name type="scientific">Haemonchus contortus</name>
    <name type="common">Barber pole worm</name>
    <dbReference type="NCBI Taxonomy" id="6289"/>
    <lineage>
        <taxon>Eukaryota</taxon>
        <taxon>Metazoa</taxon>
        <taxon>Ecdysozoa</taxon>
        <taxon>Nematoda</taxon>
        <taxon>Chromadorea</taxon>
        <taxon>Rhabditida</taxon>
        <taxon>Rhabditina</taxon>
        <taxon>Rhabditomorpha</taxon>
        <taxon>Strongyloidea</taxon>
        <taxon>Trichostrongylidae</taxon>
        <taxon>Haemonchus</taxon>
    </lineage>
</organism>
<sequence>MRPRTRLPLRIAVTDEYVHMYVCGLHNESKWLADVRHQTSDDNVIVHISENSLCRGIAGKTSHPITIVTPNVDLLDIVEMKGPVFS</sequence>
<accession>A0A7I4XVV0</accession>
<dbReference type="WBParaSite" id="HCON_00019150-00001">
    <property type="protein sequence ID" value="HCON_00019150-00001"/>
    <property type="gene ID" value="HCON_00019150"/>
</dbReference>
<evidence type="ECO:0000313" key="1">
    <source>
        <dbReference type="Proteomes" id="UP000025227"/>
    </source>
</evidence>
<keyword evidence="1" id="KW-1185">Reference proteome</keyword>